<proteinExistence type="predicted"/>
<gene>
    <name evidence="1" type="ORF">IDM40_05165</name>
</gene>
<dbReference type="EMBL" id="JADBGI010000004">
    <property type="protein sequence ID" value="MBE2998098.1"/>
    <property type="molecule type" value="Genomic_DNA"/>
</dbReference>
<dbReference type="InterPro" id="IPR015987">
    <property type="entry name" value="UCP022704"/>
</dbReference>
<accession>A0ABR9P2N1</accession>
<sequence length="183" mass="20647">MRWLNRPPEWDVTDGVLTAVTGDRTDFWRETFYGFVRDDGHVYGLDVEGVFTAEVTFSGDYETLYDQLGLMVRVDDGNWVKAGVEFTDGVPHLSAVVTHGVSDWSVVRPADTGGEFTLRLVRRYDSVQIQYRDGDGWQMLRMGPLVPAERAFVGLMCCSPQRAGFRARFRDFTVTGEAPEGLH</sequence>
<dbReference type="Proteomes" id="UP000806528">
    <property type="component" value="Unassembled WGS sequence"/>
</dbReference>
<evidence type="ECO:0000313" key="2">
    <source>
        <dbReference type="Proteomes" id="UP000806528"/>
    </source>
</evidence>
<dbReference type="RefSeq" id="WP_193120763.1">
    <property type="nucleotide sequence ID" value="NZ_JADBGI010000004.1"/>
</dbReference>
<dbReference type="Gene3D" id="2.60.120.200">
    <property type="match status" value="1"/>
</dbReference>
<dbReference type="InterPro" id="IPR013320">
    <property type="entry name" value="ConA-like_dom_sf"/>
</dbReference>
<protein>
    <submittedName>
        <fullName evidence="1">DUF1349 domain-containing protein</fullName>
    </submittedName>
</protein>
<keyword evidence="2" id="KW-1185">Reference proteome</keyword>
<name>A0ABR9P2N1_9ACTN</name>
<dbReference type="PIRSF" id="PIRSF022704">
    <property type="entry name" value="UCP022704"/>
    <property type="match status" value="1"/>
</dbReference>
<organism evidence="1 2">
    <name type="scientific">Nocardiopsis coralli</name>
    <dbReference type="NCBI Taxonomy" id="2772213"/>
    <lineage>
        <taxon>Bacteria</taxon>
        <taxon>Bacillati</taxon>
        <taxon>Actinomycetota</taxon>
        <taxon>Actinomycetes</taxon>
        <taxon>Streptosporangiales</taxon>
        <taxon>Nocardiopsidaceae</taxon>
        <taxon>Nocardiopsis</taxon>
    </lineage>
</organism>
<dbReference type="Pfam" id="PF07081">
    <property type="entry name" value="DUF1349"/>
    <property type="match status" value="1"/>
</dbReference>
<dbReference type="PANTHER" id="PTHR35332:SF2">
    <property type="entry name" value="REGULATION OF ENOLASE PROTEIN 1"/>
    <property type="match status" value="1"/>
</dbReference>
<evidence type="ECO:0000313" key="1">
    <source>
        <dbReference type="EMBL" id="MBE2998098.1"/>
    </source>
</evidence>
<dbReference type="InterPro" id="IPR009784">
    <property type="entry name" value="DUF1349"/>
</dbReference>
<dbReference type="SUPFAM" id="SSF49899">
    <property type="entry name" value="Concanavalin A-like lectins/glucanases"/>
    <property type="match status" value="1"/>
</dbReference>
<reference evidence="1 2" key="1">
    <citation type="submission" date="2020-09" db="EMBL/GenBank/DDBJ databases">
        <title>Diversity and distribution of actinomycetes associated with coral in the coast of Hainan.</title>
        <authorList>
            <person name="Li F."/>
        </authorList>
    </citation>
    <scope>NUCLEOTIDE SEQUENCE [LARGE SCALE GENOMIC DNA]</scope>
    <source>
        <strain evidence="1 2">HNM0947</strain>
    </source>
</reference>
<dbReference type="PANTHER" id="PTHR35332">
    <property type="entry name" value="REGULATION OF ENOLASE PROTEIN 1"/>
    <property type="match status" value="1"/>
</dbReference>
<comment type="caution">
    <text evidence="1">The sequence shown here is derived from an EMBL/GenBank/DDBJ whole genome shotgun (WGS) entry which is preliminary data.</text>
</comment>